<reference evidence="1" key="1">
    <citation type="submission" date="2022-07" db="EMBL/GenBank/DDBJ databases">
        <title>Genome Sequence of Xylaria arbuscula.</title>
        <authorList>
            <person name="Buettner E."/>
        </authorList>
    </citation>
    <scope>NUCLEOTIDE SEQUENCE</scope>
    <source>
        <strain evidence="1">VT107</strain>
    </source>
</reference>
<proteinExistence type="predicted"/>
<name>A0A9W8TJI4_9PEZI</name>
<evidence type="ECO:0000313" key="1">
    <source>
        <dbReference type="EMBL" id="KAJ3561094.1"/>
    </source>
</evidence>
<dbReference type="Proteomes" id="UP001148614">
    <property type="component" value="Unassembled WGS sequence"/>
</dbReference>
<accession>A0A9W8TJI4</accession>
<dbReference type="AlphaFoldDB" id="A0A9W8TJI4"/>
<keyword evidence="2" id="KW-1185">Reference proteome</keyword>
<sequence length="101" mass="11031">MSHYGGYGGRLRKYPSPSVCADNTKHDGYLRPLHQSTASPGITHLVAHEIRLHLAVYNLPSEPEGQVVAGDLASSHRSEGPQHEIHHTLRDLDIATYRGGA</sequence>
<comment type="caution">
    <text evidence="1">The sequence shown here is derived from an EMBL/GenBank/DDBJ whole genome shotgun (WGS) entry which is preliminary data.</text>
</comment>
<organism evidence="1 2">
    <name type="scientific">Xylaria arbuscula</name>
    <dbReference type="NCBI Taxonomy" id="114810"/>
    <lineage>
        <taxon>Eukaryota</taxon>
        <taxon>Fungi</taxon>
        <taxon>Dikarya</taxon>
        <taxon>Ascomycota</taxon>
        <taxon>Pezizomycotina</taxon>
        <taxon>Sordariomycetes</taxon>
        <taxon>Xylariomycetidae</taxon>
        <taxon>Xylariales</taxon>
        <taxon>Xylariaceae</taxon>
        <taxon>Xylaria</taxon>
    </lineage>
</organism>
<dbReference type="EMBL" id="JANPWZ010002135">
    <property type="protein sequence ID" value="KAJ3561094.1"/>
    <property type="molecule type" value="Genomic_DNA"/>
</dbReference>
<gene>
    <name evidence="1" type="ORF">NPX13_g9078</name>
</gene>
<protein>
    <submittedName>
        <fullName evidence="1">Uncharacterized protein</fullName>
    </submittedName>
</protein>
<evidence type="ECO:0000313" key="2">
    <source>
        <dbReference type="Proteomes" id="UP001148614"/>
    </source>
</evidence>